<accession>A0A644TVZ4</accession>
<dbReference type="AlphaFoldDB" id="A0A644TVZ4"/>
<reference evidence="2" key="1">
    <citation type="submission" date="2019-08" db="EMBL/GenBank/DDBJ databases">
        <authorList>
            <person name="Kucharzyk K."/>
            <person name="Murdoch R.W."/>
            <person name="Higgins S."/>
            <person name="Loffler F."/>
        </authorList>
    </citation>
    <scope>NUCLEOTIDE SEQUENCE</scope>
</reference>
<organism evidence="2">
    <name type="scientific">bioreactor metagenome</name>
    <dbReference type="NCBI Taxonomy" id="1076179"/>
    <lineage>
        <taxon>unclassified sequences</taxon>
        <taxon>metagenomes</taxon>
        <taxon>ecological metagenomes</taxon>
    </lineage>
</organism>
<comment type="caution">
    <text evidence="2">The sequence shown here is derived from an EMBL/GenBank/DDBJ whole genome shotgun (WGS) entry which is preliminary data.</text>
</comment>
<feature type="compositionally biased region" description="Polar residues" evidence="1">
    <location>
        <begin position="372"/>
        <end position="387"/>
    </location>
</feature>
<feature type="compositionally biased region" description="Basic and acidic residues" evidence="1">
    <location>
        <begin position="71"/>
        <end position="97"/>
    </location>
</feature>
<sequence length="408" mass="45588">MEKYSGGSAAGGSAPPSPSAQKREELVDFFLGRRPAAHQPRSERLLARAIERLVEGPQIIGGARRLRAEMRGARDGGEDRVRLGRMHEARPRQRRDPLGQPRRHRIRMGGKIEPQPARQIGQHLRRKEAVLREEMPRPLAPQLEVARARGVEQDHRLDAHAAVLRAAKAQHIDARLPGHLGRARPGRDQGIGKARPVHVHRQAEIARDGRERRHLGHRIDGARLGRIGDRDHAALQVVDAAAAGMGDGAAQRSRVHLRMRPVDQRQLAAADEEFGRAALVFLDMGGAVAEDRLPGRAEHRTGQRIRHRPRRHQIDRGLRRLEDLAQPHRHRLGQRIGAIGRHVAGIRGLERRHDLRGHPRGVVRGEMHHGSSMMNWSHRSSGTSVSDTVRPRTEIPASCTVSCEPETR</sequence>
<evidence type="ECO:0000256" key="1">
    <source>
        <dbReference type="SAM" id="MobiDB-lite"/>
    </source>
</evidence>
<evidence type="ECO:0000313" key="2">
    <source>
        <dbReference type="EMBL" id="MPL71156.1"/>
    </source>
</evidence>
<feature type="compositionally biased region" description="Low complexity" evidence="1">
    <location>
        <begin position="1"/>
        <end position="14"/>
    </location>
</feature>
<feature type="region of interest" description="Disordered" evidence="1">
    <location>
        <begin position="371"/>
        <end position="408"/>
    </location>
</feature>
<name>A0A644TVZ4_9ZZZZ</name>
<feature type="region of interest" description="Disordered" evidence="1">
    <location>
        <begin position="1"/>
        <end position="26"/>
    </location>
</feature>
<gene>
    <name evidence="2" type="ORF">SDC9_16927</name>
</gene>
<dbReference type="EMBL" id="VSSQ01000057">
    <property type="protein sequence ID" value="MPL71156.1"/>
    <property type="molecule type" value="Genomic_DNA"/>
</dbReference>
<proteinExistence type="predicted"/>
<feature type="region of interest" description="Disordered" evidence="1">
    <location>
        <begin position="71"/>
        <end position="105"/>
    </location>
</feature>
<feature type="region of interest" description="Disordered" evidence="1">
    <location>
        <begin position="178"/>
        <end position="198"/>
    </location>
</feature>
<protein>
    <submittedName>
        <fullName evidence="2">Uncharacterized protein</fullName>
    </submittedName>
</protein>